<evidence type="ECO:0000259" key="2">
    <source>
        <dbReference type="Pfam" id="PF01979"/>
    </source>
</evidence>
<proteinExistence type="predicted"/>
<dbReference type="AlphaFoldDB" id="A0A6I3KVA2"/>
<dbReference type="Pfam" id="PF01979">
    <property type="entry name" value="Amidohydro_1"/>
    <property type="match status" value="1"/>
</dbReference>
<keyword evidence="1 3" id="KW-0378">Hydrolase</keyword>
<evidence type="ECO:0000313" key="3">
    <source>
        <dbReference type="EMBL" id="MTE12470.1"/>
    </source>
</evidence>
<dbReference type="SUPFAM" id="SSF51556">
    <property type="entry name" value="Metallo-dependent hydrolases"/>
    <property type="match status" value="1"/>
</dbReference>
<comment type="caution">
    <text evidence="3">The sequence shown here is derived from an EMBL/GenBank/DDBJ whole genome shotgun (WGS) entry which is preliminary data.</text>
</comment>
<name>A0A6I3KVA2_9NOCA</name>
<dbReference type="Gene3D" id="2.30.40.10">
    <property type="entry name" value="Urease, subunit C, domain 1"/>
    <property type="match status" value="1"/>
</dbReference>
<dbReference type="PANTHER" id="PTHR43794:SF11">
    <property type="entry name" value="AMIDOHYDROLASE-RELATED DOMAIN-CONTAINING PROTEIN"/>
    <property type="match status" value="1"/>
</dbReference>
<evidence type="ECO:0000256" key="1">
    <source>
        <dbReference type="ARBA" id="ARBA00022801"/>
    </source>
</evidence>
<feature type="domain" description="Amidohydrolase-related" evidence="2">
    <location>
        <begin position="48"/>
        <end position="408"/>
    </location>
</feature>
<dbReference type="Proteomes" id="UP000432464">
    <property type="component" value="Unassembled WGS sequence"/>
</dbReference>
<dbReference type="NCBIfam" id="NF006681">
    <property type="entry name" value="PRK09229.1-2"/>
    <property type="match status" value="1"/>
</dbReference>
<keyword evidence="4" id="KW-1185">Reference proteome</keyword>
<dbReference type="Gene3D" id="3.20.20.140">
    <property type="entry name" value="Metal-dependent hydrolases"/>
    <property type="match status" value="1"/>
</dbReference>
<sequence length="434" mass="46292">MPEVRSYWFPQAWLPSGIAERVRVDVAEGVIVAVSSDEKPCGTVLSGMVVPGFANVHSHAFHRALRGRTQTDRGSLWTWRERMYAVAGRLEPDSYYRLARAAYAEMVRAGYTSVAEFHYLHHSVHGQRYADPHEFSHALVAAAADAGIRLTLLDVCYLAGGFGQPTSGVQQRFDDGDAEAWARRLESFDPAGELVRVGAAIHSVRAVPADQLPAVVRGAGDRPLHVHVSEQPLENEECRAVHGCTPAELLSAVGALTSRTVAVHATHLTPGDITELASCCVCLCPSTEADLGDGIGPARALADAGARLALGSDDQSVIDPWFEVRALELHERLASGRRGRFGTTELLSAATAHAASGWTNLGAIAPGRDADLVCVDTMSPRTAGVDGAGILFAATASDVTDVMIAGRWMVRDRAHRTLGDVAAALDAEIGALWQ</sequence>
<dbReference type="InterPro" id="IPR006680">
    <property type="entry name" value="Amidohydro-rel"/>
</dbReference>
<organism evidence="3 4">
    <name type="scientific">Nocardia aurantiaca</name>
    <dbReference type="NCBI Taxonomy" id="2675850"/>
    <lineage>
        <taxon>Bacteria</taxon>
        <taxon>Bacillati</taxon>
        <taxon>Actinomycetota</taxon>
        <taxon>Actinomycetes</taxon>
        <taxon>Mycobacteriales</taxon>
        <taxon>Nocardiaceae</taxon>
        <taxon>Nocardia</taxon>
    </lineage>
</organism>
<reference evidence="3 4" key="1">
    <citation type="submission" date="2019-11" db="EMBL/GenBank/DDBJ databases">
        <title>Nocardia sp. nov. CT2-14 isolated from soil.</title>
        <authorList>
            <person name="Kanchanasin P."/>
            <person name="Tanasupawat S."/>
            <person name="Yuki M."/>
            <person name="Kudo T."/>
        </authorList>
    </citation>
    <scope>NUCLEOTIDE SEQUENCE [LARGE SCALE GENOMIC DNA]</scope>
    <source>
        <strain evidence="3 4">CT2-14</strain>
    </source>
</reference>
<dbReference type="EC" id="3.5.3.13" evidence="3"/>
<dbReference type="GO" id="GO:0050416">
    <property type="term" value="F:formimidoylglutamate deiminase activity"/>
    <property type="evidence" value="ECO:0007669"/>
    <property type="project" value="UniProtKB-EC"/>
</dbReference>
<dbReference type="InterPro" id="IPR032466">
    <property type="entry name" value="Metal_Hydrolase"/>
</dbReference>
<dbReference type="InterPro" id="IPR010252">
    <property type="entry name" value="HutF"/>
</dbReference>
<protein>
    <submittedName>
        <fullName evidence="3">Formimidoylglutamate deiminase</fullName>
        <ecNumber evidence="3">3.5.3.13</ecNumber>
    </submittedName>
</protein>
<dbReference type="PANTHER" id="PTHR43794">
    <property type="entry name" value="AMINOHYDROLASE SSNA-RELATED"/>
    <property type="match status" value="1"/>
</dbReference>
<gene>
    <name evidence="3" type="ORF">GLP40_06705</name>
</gene>
<dbReference type="InterPro" id="IPR011059">
    <property type="entry name" value="Metal-dep_hydrolase_composite"/>
</dbReference>
<dbReference type="EMBL" id="WMBB01000003">
    <property type="protein sequence ID" value="MTE12470.1"/>
    <property type="molecule type" value="Genomic_DNA"/>
</dbReference>
<dbReference type="NCBIfam" id="TIGR02022">
    <property type="entry name" value="hutF"/>
    <property type="match status" value="1"/>
</dbReference>
<accession>A0A6I3KVA2</accession>
<dbReference type="InterPro" id="IPR050287">
    <property type="entry name" value="MTA/SAH_deaminase"/>
</dbReference>
<evidence type="ECO:0000313" key="4">
    <source>
        <dbReference type="Proteomes" id="UP000432464"/>
    </source>
</evidence>
<dbReference type="SUPFAM" id="SSF51338">
    <property type="entry name" value="Composite domain of metallo-dependent hydrolases"/>
    <property type="match status" value="1"/>
</dbReference>